<keyword evidence="2" id="KW-1185">Reference proteome</keyword>
<dbReference type="GO" id="GO:0015716">
    <property type="term" value="P:organic phosphonate transport"/>
    <property type="evidence" value="ECO:0007669"/>
    <property type="project" value="InterPro"/>
</dbReference>
<reference evidence="1 2" key="1">
    <citation type="submission" date="2015-03" db="EMBL/GenBank/DDBJ databases">
        <title>Genome Sequence of Kiloniella spongiae MEBiC09566, isolated from a marine sponge.</title>
        <authorList>
            <person name="Shao Z."/>
            <person name="Wang L."/>
            <person name="Li X."/>
        </authorList>
    </citation>
    <scope>NUCLEOTIDE SEQUENCE [LARGE SCALE GENOMIC DNA]</scope>
    <source>
        <strain evidence="1 2">MEBiC09566</strain>
    </source>
</reference>
<dbReference type="EMBL" id="LAQL01000010">
    <property type="protein sequence ID" value="KLN59887.1"/>
    <property type="molecule type" value="Genomic_DNA"/>
</dbReference>
<dbReference type="STRING" id="1489064.WH96_15520"/>
<name>A0A0H2MGJ0_9PROT</name>
<proteinExistence type="predicted"/>
<protein>
    <recommendedName>
        <fullName evidence="3">Phosphonate metabolism protein PhnG</fullName>
    </recommendedName>
</protein>
<dbReference type="Pfam" id="PF06754">
    <property type="entry name" value="PhnG"/>
    <property type="match status" value="1"/>
</dbReference>
<dbReference type="NCBIfam" id="TIGR03293">
    <property type="entry name" value="PhnG_redo"/>
    <property type="match status" value="1"/>
</dbReference>
<evidence type="ECO:0008006" key="3">
    <source>
        <dbReference type="Google" id="ProtNLM"/>
    </source>
</evidence>
<dbReference type="OrthoDB" id="530475at2"/>
<sequence length="161" mass="18209">MGQLDPKSTNGERQKWLSVLARCTLKDLQHHWNELTKSEANLSNLPYRFLRKAETGLVMVRGRAGGDGQQFNLGEVSVTRCTVCLDSDHIGYAYIRGRDHKKAELVAVLDALLQTNRWSQKIRDTFVMPLASAQEKAKQNRKSQIATSKVDFFTMVRGEDA</sequence>
<dbReference type="Proteomes" id="UP000035444">
    <property type="component" value="Unassembled WGS sequence"/>
</dbReference>
<dbReference type="AlphaFoldDB" id="A0A0H2MGJ0"/>
<dbReference type="GO" id="GO:0019634">
    <property type="term" value="P:organic phosphonate metabolic process"/>
    <property type="evidence" value="ECO:0007669"/>
    <property type="project" value="InterPro"/>
</dbReference>
<dbReference type="PATRIC" id="fig|1489064.4.peg.73"/>
<evidence type="ECO:0000313" key="2">
    <source>
        <dbReference type="Proteomes" id="UP000035444"/>
    </source>
</evidence>
<accession>A0A0H2MGJ0</accession>
<gene>
    <name evidence="1" type="ORF">WH96_15520</name>
</gene>
<dbReference type="InterPro" id="IPR009609">
    <property type="entry name" value="Phosphonate_metab_PhnG"/>
</dbReference>
<comment type="caution">
    <text evidence="1">The sequence shown here is derived from an EMBL/GenBank/DDBJ whole genome shotgun (WGS) entry which is preliminary data.</text>
</comment>
<organism evidence="1 2">
    <name type="scientific">Kiloniella spongiae</name>
    <dbReference type="NCBI Taxonomy" id="1489064"/>
    <lineage>
        <taxon>Bacteria</taxon>
        <taxon>Pseudomonadati</taxon>
        <taxon>Pseudomonadota</taxon>
        <taxon>Alphaproteobacteria</taxon>
        <taxon>Rhodospirillales</taxon>
        <taxon>Kiloniellaceae</taxon>
        <taxon>Kiloniella</taxon>
    </lineage>
</organism>
<evidence type="ECO:0000313" key="1">
    <source>
        <dbReference type="EMBL" id="KLN59887.1"/>
    </source>
</evidence>